<evidence type="ECO:0000313" key="3">
    <source>
        <dbReference type="EMBL" id="OJJ49936.1"/>
    </source>
</evidence>
<dbReference type="Proteomes" id="UP000184188">
    <property type="component" value="Unassembled WGS sequence"/>
</dbReference>
<dbReference type="VEuPathDB" id="FungiDB:ASPZODRAFT_163974"/>
<dbReference type="Pfam" id="PF10441">
    <property type="entry name" value="Urb2"/>
    <property type="match status" value="1"/>
</dbReference>
<dbReference type="STRING" id="1073090.A0A1L9SS34"/>
<protein>
    <recommendedName>
        <fullName evidence="2">Nucleolar 27S pre-rRNA processing Urb2/Npa2 C-terminal domain-containing protein</fullName>
    </recommendedName>
</protein>
<sequence length="1496" mass="167540">MPSIAERPRSSQEALLLLEKDTGSPATQLAEAATIIGIDLTLCTSHPEINRPAHAPRNAAPKEEWVLRWLLKKLKTAKNYRVDATSFLLLRQLIDLVPTKALATTLRDQKFLGILNNILNDLWEDVSAMIGTQAPEPGHSGSESSHTLPGSPINNGDSHKKKGTKRKRTRDEEEEDDDHDAIAIGEEPQPPASCFLVLTRVLDCIYGLVALVNKQSALERAENAYLKHALKGEPDSLGLLLGNAFRLATVAATHLSDRQKTTDLQHLLYVLPSTFDLWDLRSSRQDDGENKSSNDSFAKYCFRYALRLQLCMRSLKLDTDERTQVVHGIESLIALHVVLPARSAFFDRGGSGIDYSSDEPDWSSVKPVSEIFRPLFREPLAPKGQESKKPLALQGETRESSWNTAELLPELFGTAARSVPRDTFRQQTQEAPWLETLFVALAELAFSVVKEENASYKISDFVLVLEQLFRVAHDRKVQLSLHTLLTHASYTGLLKDDLKNVQWNLTALLIKLGVDIFLPNSGLTDSSRLLDSLLKNILLQWQNHSSYDDGKYQTIKDGVVVPLLRGFATARDLPTFIQVWQTQLAATEEARSQNAALNHFAVWEDDDLCDIYSDIIKTSLVDSQVATQIQIAATHIKGKSNKISESPDAYARFVTLEATFRSRKAPLEDGNEDLKSILETVARTLSSKQSLHWRWRLWRFLQSLLIDTTQSIESILGSDSSSLIDAATKSIRRLHKDLAKRPGALLEAFEAYRFALVSIQDPIESDQLEKFDNLTADITEFIKLISAKDVSRSMKAPWNGRIETLDSPVSLALGYILTLVRNPSSWAQIKSQTRRFLFEHLLFLATVQHKPSLTLLDNASSHARFLQAWASIVCHEYLFSAPCVANDLIAVLCEKLKGDPSHRPLNIESIQRIPGALITRRQRGVLLDILQETIVQKDSTPEATLGMLSLMAKLADLPKSAATLTSDWEPVWTISRAITLKGTEMDLQIMKSLQNLLRIVISKLLVSSNDDRQKLFSRLYRRVSSKTSKMKAADVDSMEFFLLRISLRQLWDHRSELSGCFEEAKLDACRRTAFELVLSDMKRVKDMCKKQQVEGTVVLIKMIDALEDFEDYTSGNSEVERFLAKIESYVEKSVDSGVSVRKLIGRRILTARGPEENISLPTVRFAETLPAQQLYGEEQQLFVRTTTERFRSMSSDHLTQIIREIRGELFGDKVVNRLLVAGLAVASLPPIEDKESTTAKELSLLCTAITESLPGSTSVEQFSFATECLEMLLRNQSRCMTQWNIDGLLAAITVSASKSGPRISPEFAATVYTRLCRLTGVLFGLHRQKLGGRFHLILPAMQRLLDCLFARGKKRHRSMRSEIAHGQPYWLAPLQASHAVHFTRLLTSLCDPTVSAVSRPNQSAAGFEGLTDQTKKAKRIAGQYLQYLIMEYAQCSLRGSLVPEVKAAIMPGLYAILDVMSRDTMRALNAGLDVSGRAVFKALYDDYVKFGKWNKG</sequence>
<dbReference type="RefSeq" id="XP_022584446.1">
    <property type="nucleotide sequence ID" value="XM_022726655.1"/>
</dbReference>
<dbReference type="InterPro" id="IPR052609">
    <property type="entry name" value="Ribosome_Biogenesis_Reg"/>
</dbReference>
<feature type="domain" description="Nucleolar 27S pre-rRNA processing Urb2/Npa2 C-terminal" evidence="2">
    <location>
        <begin position="1265"/>
        <end position="1495"/>
    </location>
</feature>
<name>A0A1L9SS34_9EURO</name>
<evidence type="ECO:0000259" key="2">
    <source>
        <dbReference type="Pfam" id="PF10441"/>
    </source>
</evidence>
<dbReference type="GO" id="GO:0005730">
    <property type="term" value="C:nucleolus"/>
    <property type="evidence" value="ECO:0007669"/>
    <property type="project" value="TreeGrafter"/>
</dbReference>
<evidence type="ECO:0000313" key="4">
    <source>
        <dbReference type="Proteomes" id="UP000184188"/>
    </source>
</evidence>
<keyword evidence="4" id="KW-1185">Reference proteome</keyword>
<dbReference type="PANTHER" id="PTHR15682">
    <property type="entry name" value="UNHEALTHY RIBOSOME BIOGENESIS PROTEIN 2 HOMOLOG"/>
    <property type="match status" value="1"/>
</dbReference>
<dbReference type="GeneID" id="34613119"/>
<feature type="compositionally biased region" description="Polar residues" evidence="1">
    <location>
        <begin position="141"/>
        <end position="156"/>
    </location>
</feature>
<feature type="compositionally biased region" description="Basic residues" evidence="1">
    <location>
        <begin position="159"/>
        <end position="168"/>
    </location>
</feature>
<reference evidence="4" key="1">
    <citation type="journal article" date="2017" name="Genome Biol.">
        <title>Comparative genomics reveals high biological diversity and specific adaptations in the industrially and medically important fungal genus Aspergillus.</title>
        <authorList>
            <person name="de Vries R.P."/>
            <person name="Riley R."/>
            <person name="Wiebenga A."/>
            <person name="Aguilar-Osorio G."/>
            <person name="Amillis S."/>
            <person name="Uchima C.A."/>
            <person name="Anderluh G."/>
            <person name="Asadollahi M."/>
            <person name="Askin M."/>
            <person name="Barry K."/>
            <person name="Battaglia E."/>
            <person name="Bayram O."/>
            <person name="Benocci T."/>
            <person name="Braus-Stromeyer S.A."/>
            <person name="Caldana C."/>
            <person name="Canovas D."/>
            <person name="Cerqueira G.C."/>
            <person name="Chen F."/>
            <person name="Chen W."/>
            <person name="Choi C."/>
            <person name="Clum A."/>
            <person name="Dos Santos R.A."/>
            <person name="Damasio A.R."/>
            <person name="Diallinas G."/>
            <person name="Emri T."/>
            <person name="Fekete E."/>
            <person name="Flipphi M."/>
            <person name="Freyberg S."/>
            <person name="Gallo A."/>
            <person name="Gournas C."/>
            <person name="Habgood R."/>
            <person name="Hainaut M."/>
            <person name="Harispe M.L."/>
            <person name="Henrissat B."/>
            <person name="Hilden K.S."/>
            <person name="Hope R."/>
            <person name="Hossain A."/>
            <person name="Karabika E."/>
            <person name="Karaffa L."/>
            <person name="Karanyi Z."/>
            <person name="Krasevec N."/>
            <person name="Kuo A."/>
            <person name="Kusch H."/>
            <person name="LaButti K."/>
            <person name="Lagendijk E.L."/>
            <person name="Lapidus A."/>
            <person name="Levasseur A."/>
            <person name="Lindquist E."/>
            <person name="Lipzen A."/>
            <person name="Logrieco A.F."/>
            <person name="MacCabe A."/>
            <person name="Maekelae M.R."/>
            <person name="Malavazi I."/>
            <person name="Melin P."/>
            <person name="Meyer V."/>
            <person name="Mielnichuk N."/>
            <person name="Miskei M."/>
            <person name="Molnar A.P."/>
            <person name="Mule G."/>
            <person name="Ngan C.Y."/>
            <person name="Orejas M."/>
            <person name="Orosz E."/>
            <person name="Ouedraogo J.P."/>
            <person name="Overkamp K.M."/>
            <person name="Park H.-S."/>
            <person name="Perrone G."/>
            <person name="Piumi F."/>
            <person name="Punt P.J."/>
            <person name="Ram A.F."/>
            <person name="Ramon A."/>
            <person name="Rauscher S."/>
            <person name="Record E."/>
            <person name="Riano-Pachon D.M."/>
            <person name="Robert V."/>
            <person name="Roehrig J."/>
            <person name="Ruller R."/>
            <person name="Salamov A."/>
            <person name="Salih N.S."/>
            <person name="Samson R.A."/>
            <person name="Sandor E."/>
            <person name="Sanguinetti M."/>
            <person name="Schuetze T."/>
            <person name="Sepcic K."/>
            <person name="Shelest E."/>
            <person name="Sherlock G."/>
            <person name="Sophianopoulou V."/>
            <person name="Squina F.M."/>
            <person name="Sun H."/>
            <person name="Susca A."/>
            <person name="Todd R.B."/>
            <person name="Tsang A."/>
            <person name="Unkles S.E."/>
            <person name="van de Wiele N."/>
            <person name="van Rossen-Uffink D."/>
            <person name="Oliveira J.V."/>
            <person name="Vesth T.C."/>
            <person name="Visser J."/>
            <person name="Yu J.-H."/>
            <person name="Zhou M."/>
            <person name="Andersen M.R."/>
            <person name="Archer D.B."/>
            <person name="Baker S.E."/>
            <person name="Benoit I."/>
            <person name="Brakhage A.A."/>
            <person name="Braus G.H."/>
            <person name="Fischer R."/>
            <person name="Frisvad J.C."/>
            <person name="Goldman G.H."/>
            <person name="Houbraken J."/>
            <person name="Oakley B."/>
            <person name="Pocsi I."/>
            <person name="Scazzocchio C."/>
            <person name="Seiboth B."/>
            <person name="vanKuyk P.A."/>
            <person name="Wortman J."/>
            <person name="Dyer P.S."/>
            <person name="Grigoriev I.V."/>
        </authorList>
    </citation>
    <scope>NUCLEOTIDE SEQUENCE [LARGE SCALE GENOMIC DNA]</scope>
    <source>
        <strain evidence="4">CBS 506.65</strain>
    </source>
</reference>
<proteinExistence type="predicted"/>
<dbReference type="PANTHER" id="PTHR15682:SF2">
    <property type="entry name" value="UNHEALTHY RIBOSOME BIOGENESIS PROTEIN 2 HOMOLOG"/>
    <property type="match status" value="1"/>
</dbReference>
<dbReference type="InterPro" id="IPR018849">
    <property type="entry name" value="Urb2/Npa2_C"/>
</dbReference>
<gene>
    <name evidence="3" type="ORF">ASPZODRAFT_163974</name>
</gene>
<dbReference type="OrthoDB" id="160374at2759"/>
<accession>A0A1L9SS34</accession>
<dbReference type="EMBL" id="KV878337">
    <property type="protein sequence ID" value="OJJ49936.1"/>
    <property type="molecule type" value="Genomic_DNA"/>
</dbReference>
<feature type="region of interest" description="Disordered" evidence="1">
    <location>
        <begin position="131"/>
        <end position="186"/>
    </location>
</feature>
<evidence type="ECO:0000256" key="1">
    <source>
        <dbReference type="SAM" id="MobiDB-lite"/>
    </source>
</evidence>
<organism evidence="3 4">
    <name type="scientific">Penicilliopsis zonata CBS 506.65</name>
    <dbReference type="NCBI Taxonomy" id="1073090"/>
    <lineage>
        <taxon>Eukaryota</taxon>
        <taxon>Fungi</taxon>
        <taxon>Dikarya</taxon>
        <taxon>Ascomycota</taxon>
        <taxon>Pezizomycotina</taxon>
        <taxon>Eurotiomycetes</taxon>
        <taxon>Eurotiomycetidae</taxon>
        <taxon>Eurotiales</taxon>
        <taxon>Aspergillaceae</taxon>
        <taxon>Penicilliopsis</taxon>
    </lineage>
</organism>
<dbReference type="GO" id="GO:0042254">
    <property type="term" value="P:ribosome biogenesis"/>
    <property type="evidence" value="ECO:0007669"/>
    <property type="project" value="TreeGrafter"/>
</dbReference>